<accession>A0A3N2BXN3</accession>
<gene>
    <name evidence="11" type="ORF">EDD42_0027</name>
</gene>
<dbReference type="EMBL" id="RKHL01000001">
    <property type="protein sequence ID" value="ROR79996.1"/>
    <property type="molecule type" value="Genomic_DNA"/>
</dbReference>
<dbReference type="GO" id="GO:0009252">
    <property type="term" value="P:peptidoglycan biosynthetic process"/>
    <property type="evidence" value="ECO:0007669"/>
    <property type="project" value="UniProtKB-KW"/>
</dbReference>
<feature type="domain" description="Peptidase S11 D-alanyl-D-alanine carboxypeptidase A N-terminal" evidence="10">
    <location>
        <begin position="78"/>
        <end position="292"/>
    </location>
</feature>
<evidence type="ECO:0000256" key="8">
    <source>
        <dbReference type="PIRSR" id="PIRSR618044-2"/>
    </source>
</evidence>
<keyword evidence="4" id="KW-0133">Cell shape</keyword>
<dbReference type="SUPFAM" id="SSF56601">
    <property type="entry name" value="beta-lactamase/transpeptidase-like"/>
    <property type="match status" value="1"/>
</dbReference>
<evidence type="ECO:0000256" key="3">
    <source>
        <dbReference type="ARBA" id="ARBA00022801"/>
    </source>
</evidence>
<organism evidence="11 12">
    <name type="scientific">Plantibacter flavus</name>
    <dbReference type="NCBI Taxonomy" id="150123"/>
    <lineage>
        <taxon>Bacteria</taxon>
        <taxon>Bacillati</taxon>
        <taxon>Actinomycetota</taxon>
        <taxon>Actinomycetes</taxon>
        <taxon>Micrococcales</taxon>
        <taxon>Microbacteriaceae</taxon>
        <taxon>Plantibacter</taxon>
    </lineage>
</organism>
<protein>
    <submittedName>
        <fullName evidence="11">D-alanyl-D-alanine carboxypeptidase (Penicillin-binding protein 5/6)</fullName>
    </submittedName>
</protein>
<dbReference type="GO" id="GO:0071555">
    <property type="term" value="P:cell wall organization"/>
    <property type="evidence" value="ECO:0007669"/>
    <property type="project" value="UniProtKB-KW"/>
</dbReference>
<dbReference type="InterPro" id="IPR018044">
    <property type="entry name" value="Peptidase_S11"/>
</dbReference>
<comment type="caution">
    <text evidence="11">The sequence shown here is derived from an EMBL/GenBank/DDBJ whole genome shotgun (WGS) entry which is preliminary data.</text>
</comment>
<keyword evidence="3" id="KW-0378">Hydrolase</keyword>
<feature type="active site" description="Proton acceptor" evidence="7">
    <location>
        <position position="95"/>
    </location>
</feature>
<evidence type="ECO:0000256" key="4">
    <source>
        <dbReference type="ARBA" id="ARBA00022960"/>
    </source>
</evidence>
<reference evidence="11 12" key="1">
    <citation type="submission" date="2018-11" db="EMBL/GenBank/DDBJ databases">
        <title>Sequencing the genomes of 1000 actinobacteria strains.</title>
        <authorList>
            <person name="Klenk H.-P."/>
        </authorList>
    </citation>
    <scope>NUCLEOTIDE SEQUENCE [LARGE SCALE GENOMIC DNA]</scope>
    <source>
        <strain evidence="11 12">DSM 14012</strain>
    </source>
</reference>
<evidence type="ECO:0000256" key="1">
    <source>
        <dbReference type="ARBA" id="ARBA00007164"/>
    </source>
</evidence>
<dbReference type="GO" id="GO:0008360">
    <property type="term" value="P:regulation of cell shape"/>
    <property type="evidence" value="ECO:0007669"/>
    <property type="project" value="UniProtKB-KW"/>
</dbReference>
<evidence type="ECO:0000259" key="10">
    <source>
        <dbReference type="Pfam" id="PF00768"/>
    </source>
</evidence>
<evidence type="ECO:0000256" key="6">
    <source>
        <dbReference type="ARBA" id="ARBA00023316"/>
    </source>
</evidence>
<keyword evidence="11" id="KW-0121">Carboxypeptidase</keyword>
<evidence type="ECO:0000256" key="2">
    <source>
        <dbReference type="ARBA" id="ARBA00022729"/>
    </source>
</evidence>
<feature type="binding site" evidence="8">
    <location>
        <position position="259"/>
    </location>
    <ligand>
        <name>substrate</name>
    </ligand>
</feature>
<keyword evidence="2" id="KW-0732">Signal</keyword>
<dbReference type="InterPro" id="IPR001967">
    <property type="entry name" value="Peptidase_S11_N"/>
</dbReference>
<keyword evidence="5" id="KW-0573">Peptidoglycan synthesis</keyword>
<evidence type="ECO:0000256" key="7">
    <source>
        <dbReference type="PIRSR" id="PIRSR618044-1"/>
    </source>
</evidence>
<sequence length="412" mass="42555">MQPAPATPRRRTPRRLAAGILLATVLTSSIYTSLTLAGPPPAATAIVALPSMSAANPTAVQWPEFGRGAVGALGFDGILDSHGPTDSFPIASITKVITALVVLSVAPLKAGEDGPDITMTEADVDHYFEAIAENGSNAPVVAGTVLTERQLLEAMMLPSANNYSVTLAEWAFGSVERYLEAANAWLLAHNLTGTTVTNTSGIGPSNTSTTQDLVALGSLALAHPVLSEVTALTESQLPGAGTIRNLNTLLGIEGIFGIKTGTDDESGACILFAATIPVGTRSVTVVGVILGADSRAERDSAALGVVRSISAGFHEAPLITAGEVVGTYQTPWGQRADLVATESVSVLLWQDATVTTTAETSPITTVTQDTRVGTLTFSLPAASSGGARTVDVPLHVTSGITYPDPWWRLTHP</sequence>
<keyword evidence="12" id="KW-1185">Reference proteome</keyword>
<proteinExistence type="inferred from homology"/>
<dbReference type="PRINTS" id="PR00725">
    <property type="entry name" value="DADACBPTASE1"/>
</dbReference>
<evidence type="ECO:0000313" key="12">
    <source>
        <dbReference type="Proteomes" id="UP000266915"/>
    </source>
</evidence>
<dbReference type="InterPro" id="IPR012338">
    <property type="entry name" value="Beta-lactam/transpept-like"/>
</dbReference>
<keyword evidence="11" id="KW-0645">Protease</keyword>
<dbReference type="Proteomes" id="UP000266915">
    <property type="component" value="Unassembled WGS sequence"/>
</dbReference>
<dbReference type="GO" id="GO:0009002">
    <property type="term" value="F:serine-type D-Ala-D-Ala carboxypeptidase activity"/>
    <property type="evidence" value="ECO:0007669"/>
    <property type="project" value="InterPro"/>
</dbReference>
<dbReference type="RefSeq" id="WP_234994072.1">
    <property type="nucleotide sequence ID" value="NZ_FXAP01000002.1"/>
</dbReference>
<feature type="active site" description="Acyl-ester intermediate" evidence="7">
    <location>
        <position position="92"/>
    </location>
</feature>
<dbReference type="AlphaFoldDB" id="A0A3N2BXN3"/>
<name>A0A3N2BXN3_9MICO</name>
<keyword evidence="6" id="KW-0961">Cell wall biogenesis/degradation</keyword>
<dbReference type="Gene3D" id="3.40.710.10">
    <property type="entry name" value="DD-peptidase/beta-lactamase superfamily"/>
    <property type="match status" value="1"/>
</dbReference>
<evidence type="ECO:0000256" key="9">
    <source>
        <dbReference type="RuleBase" id="RU004016"/>
    </source>
</evidence>
<dbReference type="Pfam" id="PF00768">
    <property type="entry name" value="Peptidase_S11"/>
    <property type="match status" value="1"/>
</dbReference>
<feature type="active site" evidence="7">
    <location>
        <position position="159"/>
    </location>
</feature>
<dbReference type="GO" id="GO:0006508">
    <property type="term" value="P:proteolysis"/>
    <property type="evidence" value="ECO:0007669"/>
    <property type="project" value="InterPro"/>
</dbReference>
<evidence type="ECO:0000313" key="11">
    <source>
        <dbReference type="EMBL" id="ROR79996.1"/>
    </source>
</evidence>
<evidence type="ECO:0000256" key="5">
    <source>
        <dbReference type="ARBA" id="ARBA00022984"/>
    </source>
</evidence>
<comment type="similarity">
    <text evidence="1 9">Belongs to the peptidase S11 family.</text>
</comment>